<evidence type="ECO:0000313" key="3">
    <source>
        <dbReference type="EMBL" id="KKR31090.1"/>
    </source>
</evidence>
<gene>
    <name evidence="3" type="ORF">UT64_C0074G0005</name>
</gene>
<feature type="compositionally biased region" description="Polar residues" evidence="1">
    <location>
        <begin position="165"/>
        <end position="176"/>
    </location>
</feature>
<comment type="caution">
    <text evidence="3">The sequence shown here is derived from an EMBL/GenBank/DDBJ whole genome shotgun (WGS) entry which is preliminary data.</text>
</comment>
<feature type="transmembrane region" description="Helical" evidence="2">
    <location>
        <begin position="56"/>
        <end position="78"/>
    </location>
</feature>
<evidence type="ECO:0000313" key="4">
    <source>
        <dbReference type="Proteomes" id="UP000034137"/>
    </source>
</evidence>
<organism evidence="3 4">
    <name type="scientific">Candidatus Falkowbacteria bacterium GW2011_GWF2_39_8</name>
    <dbReference type="NCBI Taxonomy" id="1618642"/>
    <lineage>
        <taxon>Bacteria</taxon>
        <taxon>Candidatus Falkowiibacteriota</taxon>
    </lineage>
</organism>
<keyword evidence="2" id="KW-0812">Transmembrane</keyword>
<dbReference type="EMBL" id="LBXO01000074">
    <property type="protein sequence ID" value="KKR31090.1"/>
    <property type="molecule type" value="Genomic_DNA"/>
</dbReference>
<evidence type="ECO:0000256" key="1">
    <source>
        <dbReference type="SAM" id="MobiDB-lite"/>
    </source>
</evidence>
<keyword evidence="2" id="KW-0472">Membrane</keyword>
<sequence>MFNFSKKKEPIINTDQKLIDEKKAIEQEVEREIMVHVMPEHFRTLKNDAGKAKATGMIILIAGFVFLAATSIGLYYYLFEYSTEPKIEPIEETKQIEEEKTVETATTSIVIATSSIITTIATSSATTTGQVETPIASSTVTTFSVLAKDNDSDGLTDPEERLLGTNINSSDSDGDS</sequence>
<protein>
    <submittedName>
        <fullName evidence="3">Uncharacterized protein</fullName>
    </submittedName>
</protein>
<dbReference type="Proteomes" id="UP000034137">
    <property type="component" value="Unassembled WGS sequence"/>
</dbReference>
<keyword evidence="2" id="KW-1133">Transmembrane helix</keyword>
<proteinExistence type="predicted"/>
<reference evidence="3 4" key="1">
    <citation type="journal article" date="2015" name="Nature">
        <title>rRNA introns, odd ribosomes, and small enigmatic genomes across a large radiation of phyla.</title>
        <authorList>
            <person name="Brown C.T."/>
            <person name="Hug L.A."/>
            <person name="Thomas B.C."/>
            <person name="Sharon I."/>
            <person name="Castelle C.J."/>
            <person name="Singh A."/>
            <person name="Wilkins M.J."/>
            <person name="Williams K.H."/>
            <person name="Banfield J.F."/>
        </authorList>
    </citation>
    <scope>NUCLEOTIDE SEQUENCE [LARGE SCALE GENOMIC DNA]</scope>
</reference>
<feature type="non-terminal residue" evidence="3">
    <location>
        <position position="176"/>
    </location>
</feature>
<name>A0A0G0S8N7_9BACT</name>
<evidence type="ECO:0000256" key="2">
    <source>
        <dbReference type="SAM" id="Phobius"/>
    </source>
</evidence>
<accession>A0A0G0S8N7</accession>
<dbReference type="AlphaFoldDB" id="A0A0G0S8N7"/>
<feature type="region of interest" description="Disordered" evidence="1">
    <location>
        <begin position="149"/>
        <end position="176"/>
    </location>
</feature>